<name>A0A4V3WQ09_CAMSN</name>
<dbReference type="InterPro" id="IPR036312">
    <property type="entry name" value="Bifun_inhib/LTP/seed_sf"/>
</dbReference>
<feature type="chain" id="PRO_5020856222" description="Non-specific lipid-transfer protein" evidence="5">
    <location>
        <begin position="23"/>
        <end position="162"/>
    </location>
</feature>
<dbReference type="EMBL" id="SDRB02003055">
    <property type="protein sequence ID" value="THG18467.1"/>
    <property type="molecule type" value="Genomic_DNA"/>
</dbReference>
<evidence type="ECO:0000256" key="3">
    <source>
        <dbReference type="ARBA" id="ARBA00023121"/>
    </source>
</evidence>
<dbReference type="GO" id="GO:0006869">
    <property type="term" value="P:lipid transport"/>
    <property type="evidence" value="ECO:0007669"/>
    <property type="project" value="InterPro"/>
</dbReference>
<feature type="signal peptide" evidence="5">
    <location>
        <begin position="1"/>
        <end position="22"/>
    </location>
</feature>
<comment type="caution">
    <text evidence="7">The sequence shown here is derived from an EMBL/GenBank/DDBJ whole genome shotgun (WGS) entry which is preliminary data.</text>
</comment>
<keyword evidence="3 4" id="KW-0446">Lipid-binding</keyword>
<keyword evidence="8" id="KW-1185">Reference proteome</keyword>
<dbReference type="SUPFAM" id="SSF47699">
    <property type="entry name" value="Bifunctional inhibitor/lipid-transfer protein/seed storage 2S albumin"/>
    <property type="match status" value="1"/>
</dbReference>
<keyword evidence="2 4" id="KW-0813">Transport</keyword>
<protein>
    <recommendedName>
        <fullName evidence="4">Non-specific lipid-transfer protein</fullName>
    </recommendedName>
</protein>
<comment type="function">
    <text evidence="4">Plant non-specific lipid-transfer proteins transfer phospholipids as well as galactolipids across membranes. May play a role in wax or cutin deposition in the cell walls of expanding epidermal cells and certain secretory tissues.</text>
</comment>
<proteinExistence type="inferred from homology"/>
<comment type="similarity">
    <text evidence="1 4">Belongs to the plant LTP family.</text>
</comment>
<reference evidence="7 8" key="1">
    <citation type="journal article" date="2018" name="Proc. Natl. Acad. Sci. U.S.A.">
        <title>Draft genome sequence of Camellia sinensis var. sinensis provides insights into the evolution of the tea genome and tea quality.</title>
        <authorList>
            <person name="Wei C."/>
            <person name="Yang H."/>
            <person name="Wang S."/>
            <person name="Zhao J."/>
            <person name="Liu C."/>
            <person name="Gao L."/>
            <person name="Xia E."/>
            <person name="Lu Y."/>
            <person name="Tai Y."/>
            <person name="She G."/>
            <person name="Sun J."/>
            <person name="Cao H."/>
            <person name="Tong W."/>
            <person name="Gao Q."/>
            <person name="Li Y."/>
            <person name="Deng W."/>
            <person name="Jiang X."/>
            <person name="Wang W."/>
            <person name="Chen Q."/>
            <person name="Zhang S."/>
            <person name="Li H."/>
            <person name="Wu J."/>
            <person name="Wang P."/>
            <person name="Li P."/>
            <person name="Shi C."/>
            <person name="Zheng F."/>
            <person name="Jian J."/>
            <person name="Huang B."/>
            <person name="Shan D."/>
            <person name="Shi M."/>
            <person name="Fang C."/>
            <person name="Yue Y."/>
            <person name="Li F."/>
            <person name="Li D."/>
            <person name="Wei S."/>
            <person name="Han B."/>
            <person name="Jiang C."/>
            <person name="Yin Y."/>
            <person name="Xia T."/>
            <person name="Zhang Z."/>
            <person name="Bennetzen J.L."/>
            <person name="Zhao S."/>
            <person name="Wan X."/>
        </authorList>
    </citation>
    <scope>NUCLEOTIDE SEQUENCE [LARGE SCALE GENOMIC DNA]</scope>
    <source>
        <strain evidence="8">cv. Shuchazao</strain>
        <tissue evidence="7">Leaf</tissue>
    </source>
</reference>
<dbReference type="Gene3D" id="1.10.110.10">
    <property type="entry name" value="Plant lipid-transfer and hydrophobic proteins"/>
    <property type="match status" value="1"/>
</dbReference>
<keyword evidence="5" id="KW-0732">Signal</keyword>
<sequence length="162" mass="17577">MAMKKMMGESVCVLGLVMVVLAAIASSMTINAAITCQEAITKMLPCQQYLVGNSGITVPCCQGVQALNQMVASITDRQTVCRCFKQVGPSLGVKVDKAKQLPSLCEIDIHGIPIDYTIGLHRHRDFDSDRSAISILTLDLSLRDSSATAISIQIDLRFRFSL</sequence>
<evidence type="ECO:0000313" key="7">
    <source>
        <dbReference type="EMBL" id="THG18467.1"/>
    </source>
</evidence>
<gene>
    <name evidence="7" type="ORF">TEA_013759</name>
</gene>
<dbReference type="InterPro" id="IPR000528">
    <property type="entry name" value="Plant_nsLTP"/>
</dbReference>
<dbReference type="CDD" id="cd01960">
    <property type="entry name" value="nsLTP1"/>
    <property type="match status" value="1"/>
</dbReference>
<dbReference type="Proteomes" id="UP000306102">
    <property type="component" value="Unassembled WGS sequence"/>
</dbReference>
<accession>A0A4V3WQ09</accession>
<evidence type="ECO:0000256" key="1">
    <source>
        <dbReference type="ARBA" id="ARBA00009748"/>
    </source>
</evidence>
<dbReference type="SMART" id="SM00499">
    <property type="entry name" value="AAI"/>
    <property type="match status" value="1"/>
</dbReference>
<organism evidence="7 8">
    <name type="scientific">Camellia sinensis var. sinensis</name>
    <name type="common">China tea</name>
    <dbReference type="NCBI Taxonomy" id="542762"/>
    <lineage>
        <taxon>Eukaryota</taxon>
        <taxon>Viridiplantae</taxon>
        <taxon>Streptophyta</taxon>
        <taxon>Embryophyta</taxon>
        <taxon>Tracheophyta</taxon>
        <taxon>Spermatophyta</taxon>
        <taxon>Magnoliopsida</taxon>
        <taxon>eudicotyledons</taxon>
        <taxon>Gunneridae</taxon>
        <taxon>Pentapetalae</taxon>
        <taxon>asterids</taxon>
        <taxon>Ericales</taxon>
        <taxon>Theaceae</taxon>
        <taxon>Camellia</taxon>
    </lineage>
</organism>
<evidence type="ECO:0000256" key="4">
    <source>
        <dbReference type="RuleBase" id="RU000628"/>
    </source>
</evidence>
<dbReference type="PRINTS" id="PR00382">
    <property type="entry name" value="LIPIDTRNSFER"/>
</dbReference>
<dbReference type="GO" id="GO:0008289">
    <property type="term" value="F:lipid binding"/>
    <property type="evidence" value="ECO:0007669"/>
    <property type="project" value="UniProtKB-KW"/>
</dbReference>
<evidence type="ECO:0000313" key="8">
    <source>
        <dbReference type="Proteomes" id="UP000306102"/>
    </source>
</evidence>
<feature type="domain" description="Bifunctional inhibitor/plant lipid transfer protein/seed storage helical" evidence="6">
    <location>
        <begin position="36"/>
        <end position="116"/>
    </location>
</feature>
<evidence type="ECO:0000256" key="2">
    <source>
        <dbReference type="ARBA" id="ARBA00022448"/>
    </source>
</evidence>
<dbReference type="PANTHER" id="PTHR33076">
    <property type="entry name" value="NON-SPECIFIC LIPID-TRANSFER PROTEIN 2-RELATED"/>
    <property type="match status" value="1"/>
</dbReference>
<dbReference type="AlphaFoldDB" id="A0A4V3WQ09"/>
<dbReference type="InterPro" id="IPR016140">
    <property type="entry name" value="Bifunc_inhib/LTP/seed_store"/>
</dbReference>
<evidence type="ECO:0000256" key="5">
    <source>
        <dbReference type="SAM" id="SignalP"/>
    </source>
</evidence>
<evidence type="ECO:0000259" key="6">
    <source>
        <dbReference type="SMART" id="SM00499"/>
    </source>
</evidence>
<dbReference type="Pfam" id="PF00234">
    <property type="entry name" value="Tryp_alpha_amyl"/>
    <property type="match status" value="1"/>
</dbReference>